<evidence type="ECO:0000256" key="10">
    <source>
        <dbReference type="ARBA" id="ARBA00038058"/>
    </source>
</evidence>
<dbReference type="Proteomes" id="UP001199296">
    <property type="component" value="Unassembled WGS sequence"/>
</dbReference>
<comment type="similarity">
    <text evidence="10">Belongs to the helicase family. DinG subfamily.</text>
</comment>
<dbReference type="SUPFAM" id="SSF52540">
    <property type="entry name" value="P-loop containing nucleoside triphosphate hydrolases"/>
    <property type="match status" value="1"/>
</dbReference>
<dbReference type="InterPro" id="IPR027417">
    <property type="entry name" value="P-loop_NTPase"/>
</dbReference>
<keyword evidence="6" id="KW-0408">Iron</keyword>
<keyword evidence="4 12" id="KW-0347">Helicase</keyword>
<dbReference type="RefSeq" id="WP_229343113.1">
    <property type="nucleotide sequence ID" value="NZ_JAJFAT010000001.1"/>
</dbReference>
<evidence type="ECO:0000256" key="8">
    <source>
        <dbReference type="ARBA" id="ARBA00023125"/>
    </source>
</evidence>
<dbReference type="GO" id="GO:0051536">
    <property type="term" value="F:iron-sulfur cluster binding"/>
    <property type="evidence" value="ECO:0007669"/>
    <property type="project" value="UniProtKB-KW"/>
</dbReference>
<dbReference type="InterPro" id="IPR006555">
    <property type="entry name" value="ATP-dep_Helicase_C"/>
</dbReference>
<evidence type="ECO:0000256" key="5">
    <source>
        <dbReference type="ARBA" id="ARBA00022840"/>
    </source>
</evidence>
<reference evidence="12 13" key="1">
    <citation type="submission" date="2021-10" db="EMBL/GenBank/DDBJ databases">
        <authorList>
            <person name="Grouzdev D.S."/>
            <person name="Pantiukh K.S."/>
            <person name="Krutkina M.S."/>
        </authorList>
    </citation>
    <scope>NUCLEOTIDE SEQUENCE [LARGE SCALE GENOMIC DNA]</scope>
    <source>
        <strain evidence="12 13">Z-7514</strain>
    </source>
</reference>
<sequence length="821" mass="93830">MSVRDQLLKKAAKSLKKEIESASGNEIFVRAQLNDKNIIESFEVLARGNSYSAPAVINNIMAGEMIIHNHPSGDLTPSAADIRLASKMAAREVGFAIIDNQAEDIYVVVEPGKKEKSKVLPKEKILNLFKAEGKLSKELERFSERKEQLCAAEKIIDSFNNHQFDFIEAGTGTGKSFAYLIPALFYNNLNDSRIVVSTNTINLQEQLINKDLLSLARILDFDFKAVLVKGRNNYLCLRKYKNFKNNFEKGEIEVDKELFSNLQEWKEETKSGEKSEISFQIKSSIWNKVAAESDLCLNTVCPFFKSCYFMQARKEVYKADILIVNHHLLLSDARLKEDTGSVDRGILPNFNHLIVDEAHNIGDITTEHLGHHLYRPLLDKWLNSLSGEKKSLLAEIREDIAFYLSNDQDRLRNILDAKLIPTAQKINDLIPQYFNELKAIVNNYQKRKITVDEKLKNTAKWQEFKTTAENLAAYLKNIAGFLQIIYDNLYLDIDDNTDENEMKITSSINRCHTIIERIEFNLKAEDEDYVYWLESSFYRGSEQLIQKSVPIDSGKFLPDLLWSKLTNIIFTSATITAAGSFEYFYRATGIKKAEELKLESPFDYSKQAELLLPLNFPEPGADNFLKELVKNLYEIIINSGGSTLVLFTSYRMLNYSYNNLKDKVEKKGIRILSQSELTRNYIMKEFHASYNTVIFGTSSFWEGVDLPGDLLKYLVMVKLPFPVPGQPLYKAKEELLKKEGLNPFYNLALPEAVIRFRQGFGRLIRSKKDHGLIILFDRRVISRSYGKSFLESLPAGCPVNEVNLETIKEKIIDNGAGFNEK</sequence>
<dbReference type="GO" id="GO:0046872">
    <property type="term" value="F:metal ion binding"/>
    <property type="evidence" value="ECO:0007669"/>
    <property type="project" value="UniProtKB-KW"/>
</dbReference>
<comment type="caution">
    <text evidence="12">The sequence shown here is derived from an EMBL/GenBank/DDBJ whole genome shotgun (WGS) entry which is preliminary data.</text>
</comment>
<dbReference type="InterPro" id="IPR020891">
    <property type="entry name" value="UPF0758_CS"/>
</dbReference>
<dbReference type="Gene3D" id="3.40.50.300">
    <property type="entry name" value="P-loop containing nucleotide triphosphate hydrolases"/>
    <property type="match status" value="2"/>
</dbReference>
<gene>
    <name evidence="12" type="ORF">LJ207_00695</name>
</gene>
<dbReference type="Pfam" id="PF13307">
    <property type="entry name" value="Helicase_C_2"/>
    <property type="match status" value="1"/>
</dbReference>
<dbReference type="Gene3D" id="3.40.140.10">
    <property type="entry name" value="Cytidine Deaminase, domain 2"/>
    <property type="match status" value="1"/>
</dbReference>
<dbReference type="SMART" id="SM00491">
    <property type="entry name" value="HELICc2"/>
    <property type="match status" value="1"/>
</dbReference>
<dbReference type="InterPro" id="IPR014013">
    <property type="entry name" value="Helic_SF1/SF2_ATP-bd_DinG/Rad3"/>
</dbReference>
<proteinExistence type="inferred from homology"/>
<dbReference type="GO" id="GO:0003678">
    <property type="term" value="F:DNA helicase activity"/>
    <property type="evidence" value="ECO:0007669"/>
    <property type="project" value="InterPro"/>
</dbReference>
<dbReference type="GO" id="GO:0003677">
    <property type="term" value="F:DNA binding"/>
    <property type="evidence" value="ECO:0007669"/>
    <property type="project" value="UniProtKB-KW"/>
</dbReference>
<dbReference type="InterPro" id="IPR014001">
    <property type="entry name" value="Helicase_ATP-bd"/>
</dbReference>
<dbReference type="Pfam" id="PF06733">
    <property type="entry name" value="DEAD_2"/>
    <property type="match status" value="1"/>
</dbReference>
<evidence type="ECO:0000256" key="1">
    <source>
        <dbReference type="ARBA" id="ARBA00022723"/>
    </source>
</evidence>
<keyword evidence="3" id="KW-0378">Hydrolase</keyword>
<keyword evidence="13" id="KW-1185">Reference proteome</keyword>
<evidence type="ECO:0000259" key="11">
    <source>
        <dbReference type="PROSITE" id="PS51193"/>
    </source>
</evidence>
<evidence type="ECO:0000256" key="4">
    <source>
        <dbReference type="ARBA" id="ARBA00022806"/>
    </source>
</evidence>
<evidence type="ECO:0000256" key="6">
    <source>
        <dbReference type="ARBA" id="ARBA00023004"/>
    </source>
</evidence>
<keyword evidence="5" id="KW-0067">ATP-binding</keyword>
<accession>A0AAW4WYR5</accession>
<organism evidence="12 13">
    <name type="scientific">Halanaerobium polyolivorans</name>
    <dbReference type="NCBI Taxonomy" id="2886943"/>
    <lineage>
        <taxon>Bacteria</taxon>
        <taxon>Bacillati</taxon>
        <taxon>Bacillota</taxon>
        <taxon>Clostridia</taxon>
        <taxon>Halanaerobiales</taxon>
        <taxon>Halanaerobiaceae</taxon>
        <taxon>Halanaerobium</taxon>
    </lineage>
</organism>
<evidence type="ECO:0000256" key="3">
    <source>
        <dbReference type="ARBA" id="ARBA00022801"/>
    </source>
</evidence>
<dbReference type="InterPro" id="IPR045028">
    <property type="entry name" value="DinG/Rad3-like"/>
</dbReference>
<dbReference type="PANTHER" id="PTHR11472:SF34">
    <property type="entry name" value="REGULATOR OF TELOMERE ELONGATION HELICASE 1"/>
    <property type="match status" value="1"/>
</dbReference>
<dbReference type="PANTHER" id="PTHR11472">
    <property type="entry name" value="DNA REPAIR DEAD HELICASE RAD3/XP-D SUBFAMILY MEMBER"/>
    <property type="match status" value="1"/>
</dbReference>
<dbReference type="EMBL" id="JAJFAT010000001">
    <property type="protein sequence ID" value="MCC3143844.1"/>
    <property type="molecule type" value="Genomic_DNA"/>
</dbReference>
<name>A0AAW4WYR5_9FIRM</name>
<dbReference type="PROSITE" id="PS51193">
    <property type="entry name" value="HELICASE_ATP_BIND_2"/>
    <property type="match status" value="1"/>
</dbReference>
<protein>
    <submittedName>
        <fullName evidence="12">DEAD/DEAH box helicase family protein</fullName>
    </submittedName>
</protein>
<keyword evidence="2" id="KW-0547">Nucleotide-binding</keyword>
<evidence type="ECO:0000256" key="7">
    <source>
        <dbReference type="ARBA" id="ARBA00023014"/>
    </source>
</evidence>
<dbReference type="GO" id="GO:0006139">
    <property type="term" value="P:nucleobase-containing compound metabolic process"/>
    <property type="evidence" value="ECO:0007669"/>
    <property type="project" value="InterPro"/>
</dbReference>
<keyword evidence="9" id="KW-0413">Isomerase</keyword>
<evidence type="ECO:0000256" key="2">
    <source>
        <dbReference type="ARBA" id="ARBA00022741"/>
    </source>
</evidence>
<evidence type="ECO:0000256" key="9">
    <source>
        <dbReference type="ARBA" id="ARBA00023235"/>
    </source>
</evidence>
<dbReference type="InterPro" id="IPR010614">
    <property type="entry name" value="RAD3-like_helicase_DEAD"/>
</dbReference>
<dbReference type="PROSITE" id="PS01302">
    <property type="entry name" value="UPF0758"/>
    <property type="match status" value="1"/>
</dbReference>
<dbReference type="GO" id="GO:0016818">
    <property type="term" value="F:hydrolase activity, acting on acid anhydrides, in phosphorus-containing anhydrides"/>
    <property type="evidence" value="ECO:0007669"/>
    <property type="project" value="InterPro"/>
</dbReference>
<dbReference type="Pfam" id="PF04002">
    <property type="entry name" value="RadC"/>
    <property type="match status" value="1"/>
</dbReference>
<dbReference type="GO" id="GO:0005524">
    <property type="term" value="F:ATP binding"/>
    <property type="evidence" value="ECO:0007669"/>
    <property type="project" value="UniProtKB-KW"/>
</dbReference>
<keyword evidence="8" id="KW-0238">DNA-binding</keyword>
<feature type="domain" description="Helicase ATP-binding" evidence="11">
    <location>
        <begin position="134"/>
        <end position="423"/>
    </location>
</feature>
<keyword evidence="1" id="KW-0479">Metal-binding</keyword>
<evidence type="ECO:0000313" key="13">
    <source>
        <dbReference type="Proteomes" id="UP001199296"/>
    </source>
</evidence>
<dbReference type="InterPro" id="IPR025657">
    <property type="entry name" value="RadC_JAB"/>
</dbReference>
<keyword evidence="7" id="KW-0411">Iron-sulfur</keyword>
<dbReference type="SMART" id="SM00487">
    <property type="entry name" value="DEXDc"/>
    <property type="match status" value="1"/>
</dbReference>
<dbReference type="AlphaFoldDB" id="A0AAW4WYR5"/>
<evidence type="ECO:0000313" key="12">
    <source>
        <dbReference type="EMBL" id="MCC3143844.1"/>
    </source>
</evidence>